<comment type="caution">
    <text evidence="1">The sequence shown here is derived from an EMBL/GenBank/DDBJ whole genome shotgun (WGS) entry which is preliminary data.</text>
</comment>
<dbReference type="EMBL" id="AZHX01001060">
    <property type="protein sequence ID" value="ETX05015.1"/>
    <property type="molecule type" value="Genomic_DNA"/>
</dbReference>
<sequence>MSQTYRFLWLIIAHRVLLCSLFAQDTTPLGIRLPPSLNFTISPNPVGSGARAVGWGTAFIADATAASHNPAGLVQFEHPESSIVGSYFLRHEQQNTTEAETIVEDQNPDNFELNYLSIVYPFELWSRNILSSRIFCLN</sequence>
<keyword evidence="2" id="KW-1185">Reference proteome</keyword>
<evidence type="ECO:0008006" key="3">
    <source>
        <dbReference type="Google" id="ProtNLM"/>
    </source>
</evidence>
<name>W4M496_9BACT</name>
<dbReference type="AlphaFoldDB" id="W4M496"/>
<gene>
    <name evidence="1" type="ORF">ETSY2_25435</name>
</gene>
<protein>
    <recommendedName>
        <fullName evidence="3">PorV/PorQ family protein</fullName>
    </recommendedName>
</protein>
<evidence type="ECO:0000313" key="2">
    <source>
        <dbReference type="Proteomes" id="UP000019140"/>
    </source>
</evidence>
<organism evidence="1 2">
    <name type="scientific">Candidatus Entotheonella gemina</name>
    <dbReference type="NCBI Taxonomy" id="1429439"/>
    <lineage>
        <taxon>Bacteria</taxon>
        <taxon>Pseudomonadati</taxon>
        <taxon>Nitrospinota/Tectimicrobiota group</taxon>
        <taxon>Candidatus Tectimicrobiota</taxon>
        <taxon>Candidatus Entotheonellia</taxon>
        <taxon>Candidatus Entotheonellales</taxon>
        <taxon>Candidatus Entotheonellaceae</taxon>
        <taxon>Candidatus Entotheonella</taxon>
    </lineage>
</organism>
<dbReference type="Gene3D" id="2.40.160.60">
    <property type="entry name" value="Outer membrane protein transport protein (OMPP1/FadL/TodX)"/>
    <property type="match status" value="1"/>
</dbReference>
<dbReference type="HOGENOM" id="CLU_1851468_0_0_7"/>
<reference evidence="1 2" key="1">
    <citation type="journal article" date="2014" name="Nature">
        <title>An environmental bacterial taxon with a large and distinct metabolic repertoire.</title>
        <authorList>
            <person name="Wilson M.C."/>
            <person name="Mori T."/>
            <person name="Ruckert C."/>
            <person name="Uria A.R."/>
            <person name="Helf M.J."/>
            <person name="Takada K."/>
            <person name="Gernert C."/>
            <person name="Steffens U.A."/>
            <person name="Heycke N."/>
            <person name="Schmitt S."/>
            <person name="Rinke C."/>
            <person name="Helfrich E.J."/>
            <person name="Brachmann A.O."/>
            <person name="Gurgui C."/>
            <person name="Wakimoto T."/>
            <person name="Kracht M."/>
            <person name="Crusemann M."/>
            <person name="Hentschel U."/>
            <person name="Abe I."/>
            <person name="Matsunaga S."/>
            <person name="Kalinowski J."/>
            <person name="Takeyama H."/>
            <person name="Piel J."/>
        </authorList>
    </citation>
    <scope>NUCLEOTIDE SEQUENCE [LARGE SCALE GENOMIC DNA]</scope>
    <source>
        <strain evidence="2">TSY2</strain>
    </source>
</reference>
<dbReference type="Proteomes" id="UP000019140">
    <property type="component" value="Unassembled WGS sequence"/>
</dbReference>
<evidence type="ECO:0000313" key="1">
    <source>
        <dbReference type="EMBL" id="ETX05015.1"/>
    </source>
</evidence>
<proteinExistence type="predicted"/>
<accession>W4M496</accession>